<proteinExistence type="predicted"/>
<evidence type="ECO:0000313" key="3">
    <source>
        <dbReference type="Proteomes" id="UP000719766"/>
    </source>
</evidence>
<dbReference type="EMBL" id="JABBWE010000114">
    <property type="protein sequence ID" value="KAG1785259.1"/>
    <property type="molecule type" value="Genomic_DNA"/>
</dbReference>
<reference evidence="2" key="1">
    <citation type="journal article" date="2020" name="New Phytol.">
        <title>Comparative genomics reveals dynamic genome evolution in host specialist ectomycorrhizal fungi.</title>
        <authorList>
            <person name="Lofgren L.A."/>
            <person name="Nguyen N.H."/>
            <person name="Vilgalys R."/>
            <person name="Ruytinx J."/>
            <person name="Liao H.L."/>
            <person name="Branco S."/>
            <person name="Kuo A."/>
            <person name="LaButti K."/>
            <person name="Lipzen A."/>
            <person name="Andreopoulos W."/>
            <person name="Pangilinan J."/>
            <person name="Riley R."/>
            <person name="Hundley H."/>
            <person name="Na H."/>
            <person name="Barry K."/>
            <person name="Grigoriev I.V."/>
            <person name="Stajich J.E."/>
            <person name="Kennedy P.G."/>
        </authorList>
    </citation>
    <scope>NUCLEOTIDE SEQUENCE</scope>
    <source>
        <strain evidence="2">S12</strain>
    </source>
</reference>
<dbReference type="AlphaFoldDB" id="A0A9P7AA65"/>
<dbReference type="GeneID" id="64601598"/>
<dbReference type="Proteomes" id="UP000719766">
    <property type="component" value="Unassembled WGS sequence"/>
</dbReference>
<sequence>MNKQRQASAAASSSDVEIIDDTQLTPKPTLGKRRHLTTPPLFPTQLLSDSDNDFDARLTSSMSPMPPLIMSSSSSSVESMLRIIPAPALRVIPVHIPIYDLAKPRQRWPHGMYMVDMAVGFQQMAIQKLHGFYGQEQLFRLIFGDTPFVKTTYHDNHKAWRETELTVLETHKLTGCTEDGLWANYLAARRAALGLGSKKRSGQK</sequence>
<organism evidence="2 3">
    <name type="scientific">Suillus plorans</name>
    <dbReference type="NCBI Taxonomy" id="116603"/>
    <lineage>
        <taxon>Eukaryota</taxon>
        <taxon>Fungi</taxon>
        <taxon>Dikarya</taxon>
        <taxon>Basidiomycota</taxon>
        <taxon>Agaricomycotina</taxon>
        <taxon>Agaricomycetes</taxon>
        <taxon>Agaricomycetidae</taxon>
        <taxon>Boletales</taxon>
        <taxon>Suillineae</taxon>
        <taxon>Suillaceae</taxon>
        <taxon>Suillus</taxon>
    </lineage>
</organism>
<accession>A0A9P7AA65</accession>
<protein>
    <submittedName>
        <fullName evidence="2">Uncharacterized protein</fullName>
    </submittedName>
</protein>
<keyword evidence="3" id="KW-1185">Reference proteome</keyword>
<dbReference type="OrthoDB" id="2688096at2759"/>
<evidence type="ECO:0000313" key="2">
    <source>
        <dbReference type="EMBL" id="KAG1785259.1"/>
    </source>
</evidence>
<evidence type="ECO:0000256" key="1">
    <source>
        <dbReference type="SAM" id="MobiDB-lite"/>
    </source>
</evidence>
<gene>
    <name evidence="2" type="ORF">HD556DRAFT_1450859</name>
</gene>
<feature type="region of interest" description="Disordered" evidence="1">
    <location>
        <begin position="1"/>
        <end position="42"/>
    </location>
</feature>
<name>A0A9P7AA65_9AGAM</name>
<dbReference type="RefSeq" id="XP_041152744.1">
    <property type="nucleotide sequence ID" value="XM_041307834.1"/>
</dbReference>
<comment type="caution">
    <text evidence="2">The sequence shown here is derived from an EMBL/GenBank/DDBJ whole genome shotgun (WGS) entry which is preliminary data.</text>
</comment>